<dbReference type="InterPro" id="IPR027389">
    <property type="entry name" value="B_mannosylTrfase_Bre-3/Egh"/>
</dbReference>
<evidence type="ECO:0000256" key="1">
    <source>
        <dbReference type="SAM" id="MobiDB-lite"/>
    </source>
</evidence>
<dbReference type="GO" id="GO:0019187">
    <property type="term" value="F:beta-1,4-mannosyltransferase activity"/>
    <property type="evidence" value="ECO:0007669"/>
    <property type="project" value="InterPro"/>
</dbReference>
<dbReference type="EMBL" id="WUUS01000002">
    <property type="protein sequence ID" value="MXR40532.1"/>
    <property type="molecule type" value="Genomic_DNA"/>
</dbReference>
<dbReference type="PANTHER" id="PTHR16779">
    <property type="entry name" value="BETA-1,4-MANNOSYLTRANSFERASE EGH"/>
    <property type="match status" value="1"/>
</dbReference>
<dbReference type="Proteomes" id="UP000437065">
    <property type="component" value="Unassembled WGS sequence"/>
</dbReference>
<dbReference type="InterPro" id="IPR001173">
    <property type="entry name" value="Glyco_trans_2-like"/>
</dbReference>
<comment type="caution">
    <text evidence="4">The sequence shown here is derived from an EMBL/GenBank/DDBJ whole genome shotgun (WGS) entry which is preliminary data.</text>
</comment>
<dbReference type="GO" id="GO:0005737">
    <property type="term" value="C:cytoplasm"/>
    <property type="evidence" value="ECO:0007669"/>
    <property type="project" value="TreeGrafter"/>
</dbReference>
<keyword evidence="5" id="KW-1185">Reference proteome</keyword>
<accession>A0A6B0SWA9</accession>
<dbReference type="PANTHER" id="PTHR16779:SF1">
    <property type="entry name" value="BETA-1,4-MANNOSYLTRANSFERASE EGH"/>
    <property type="match status" value="1"/>
</dbReference>
<feature type="transmembrane region" description="Helical" evidence="2">
    <location>
        <begin position="332"/>
        <end position="355"/>
    </location>
</feature>
<sequence length="413" mass="47040">MEPIWYASLGFSVFGWTILLIFFGATLFWLGEMLIVGRAPQGPIEHPPSAVEVRVLTRDAEAVVQGTVNSLPDNLAATRVVAETDIDILGASVHIVPDDFTCEAIRKARAVEWARREVECVGEFVLYIDEDTLLGDFHGLPDADMIQLAERPIRSASWLTYLAEMFRMGFQLEQATFPKFRYPLYAWGGGFAVRKQLEDVLTWDVETVTEDTNFVWRAARSGDYDLQYLDVKAMNQAPPSIREMIHQRRRWISGAARDSHLLPLRYRLLSLMRNAAWALVFVSPALALPLVTPIENLFFPTYYWYIIVFQLVGLFGWAFLGYWYFAERVWILALLFITIPVVALIHSAGAFWAVLSPTETFRVTKKVSPLEIADERLREYNVSEHTKTGQRRGQNRPGENAEVDPEAEVEADD</sequence>
<feature type="transmembrane region" description="Helical" evidence="2">
    <location>
        <begin position="303"/>
        <end position="325"/>
    </location>
</feature>
<feature type="transmembrane region" description="Helical" evidence="2">
    <location>
        <begin position="274"/>
        <end position="291"/>
    </location>
</feature>
<dbReference type="RefSeq" id="WP_159663701.1">
    <property type="nucleotide sequence ID" value="NZ_WUUS01000002.1"/>
</dbReference>
<keyword evidence="2" id="KW-0472">Membrane</keyword>
<evidence type="ECO:0000313" key="4">
    <source>
        <dbReference type="EMBL" id="MXR40532.1"/>
    </source>
</evidence>
<feature type="compositionally biased region" description="Acidic residues" evidence="1">
    <location>
        <begin position="401"/>
        <end position="413"/>
    </location>
</feature>
<feature type="transmembrane region" description="Helical" evidence="2">
    <location>
        <begin position="6"/>
        <end position="30"/>
    </location>
</feature>
<evidence type="ECO:0000256" key="2">
    <source>
        <dbReference type="SAM" id="Phobius"/>
    </source>
</evidence>
<reference evidence="4 5" key="1">
    <citation type="submission" date="2019-12" db="EMBL/GenBank/DDBJ databases">
        <title>Isolation and characterization of three novel carbon monoxide-oxidizing members of Halobacteria from salione crusts and soils.</title>
        <authorList>
            <person name="Myers M.R."/>
            <person name="King G.M."/>
        </authorList>
    </citation>
    <scope>NUCLEOTIDE SEQUENCE [LARGE SCALE GENOMIC DNA]</scope>
    <source>
        <strain evidence="4 5">WSA2</strain>
    </source>
</reference>
<keyword evidence="4" id="KW-0808">Transferase</keyword>
<organism evidence="4 5">
    <name type="scientific">Halobaculum saliterrae</name>
    <dbReference type="NCBI Taxonomy" id="2073113"/>
    <lineage>
        <taxon>Archaea</taxon>
        <taxon>Methanobacteriati</taxon>
        <taxon>Methanobacteriota</taxon>
        <taxon>Stenosarchaea group</taxon>
        <taxon>Halobacteria</taxon>
        <taxon>Halobacteriales</taxon>
        <taxon>Haloferacaceae</taxon>
        <taxon>Halobaculum</taxon>
    </lineage>
</organism>
<dbReference type="OrthoDB" id="55818at2157"/>
<feature type="region of interest" description="Disordered" evidence="1">
    <location>
        <begin position="381"/>
        <end position="413"/>
    </location>
</feature>
<dbReference type="InterPro" id="IPR029044">
    <property type="entry name" value="Nucleotide-diphossugar_trans"/>
</dbReference>
<dbReference type="Pfam" id="PF13632">
    <property type="entry name" value="Glyco_trans_2_3"/>
    <property type="match status" value="1"/>
</dbReference>
<keyword evidence="2" id="KW-1133">Transmembrane helix</keyword>
<evidence type="ECO:0000313" key="5">
    <source>
        <dbReference type="Proteomes" id="UP000437065"/>
    </source>
</evidence>
<protein>
    <submittedName>
        <fullName evidence="4">Glycosyltransferase family 2 protein</fullName>
    </submittedName>
</protein>
<gene>
    <name evidence="4" type="ORF">GRX01_04115</name>
</gene>
<name>A0A6B0SWA9_9EURY</name>
<dbReference type="AlphaFoldDB" id="A0A6B0SWA9"/>
<feature type="domain" description="Glycosyltransferase 2-like" evidence="3">
    <location>
        <begin position="125"/>
        <end position="314"/>
    </location>
</feature>
<proteinExistence type="predicted"/>
<evidence type="ECO:0000259" key="3">
    <source>
        <dbReference type="Pfam" id="PF13632"/>
    </source>
</evidence>
<dbReference type="SUPFAM" id="SSF53448">
    <property type="entry name" value="Nucleotide-diphospho-sugar transferases"/>
    <property type="match status" value="1"/>
</dbReference>
<keyword evidence="2" id="KW-0812">Transmembrane</keyword>